<protein>
    <submittedName>
        <fullName evidence="2">Uncharacterized protein</fullName>
    </submittedName>
</protein>
<dbReference type="STRING" id="52838.A0A4S8I3I8"/>
<dbReference type="Proteomes" id="UP000317650">
    <property type="component" value="Unassembled WGS sequence"/>
</dbReference>
<feature type="region of interest" description="Disordered" evidence="1">
    <location>
        <begin position="109"/>
        <end position="128"/>
    </location>
</feature>
<evidence type="ECO:0000313" key="4">
    <source>
        <dbReference type="Proteomes" id="UP000317650"/>
    </source>
</evidence>
<accession>A0A4S8I3I8</accession>
<organism evidence="2 4">
    <name type="scientific">Musa balbisiana</name>
    <name type="common">Banana</name>
    <dbReference type="NCBI Taxonomy" id="52838"/>
    <lineage>
        <taxon>Eukaryota</taxon>
        <taxon>Viridiplantae</taxon>
        <taxon>Streptophyta</taxon>
        <taxon>Embryophyta</taxon>
        <taxon>Tracheophyta</taxon>
        <taxon>Spermatophyta</taxon>
        <taxon>Magnoliopsida</taxon>
        <taxon>Liliopsida</taxon>
        <taxon>Zingiberales</taxon>
        <taxon>Musaceae</taxon>
        <taxon>Musa</taxon>
    </lineage>
</organism>
<proteinExistence type="predicted"/>
<evidence type="ECO:0000313" key="3">
    <source>
        <dbReference type="EMBL" id="THU43174.1"/>
    </source>
</evidence>
<reference evidence="2 4" key="1">
    <citation type="journal article" date="2019" name="Nat. Plants">
        <title>Genome sequencing of Musa balbisiana reveals subgenome evolution and function divergence in polyploid bananas.</title>
        <authorList>
            <person name="Yao X."/>
        </authorList>
    </citation>
    <scope>NUCLEOTIDE SEQUENCE [LARGE SCALE GENOMIC DNA]</scope>
    <source>
        <strain evidence="4">cv. DH-PKW</strain>
        <strain evidence="2">DH-PKW</strain>
        <tissue evidence="2">Leaves</tissue>
    </source>
</reference>
<dbReference type="EMBL" id="PYDT01001815">
    <property type="protein sequence ID" value="THU42331.1"/>
    <property type="molecule type" value="Genomic_DNA"/>
</dbReference>
<dbReference type="AlphaFoldDB" id="A0A4S8I3I8"/>
<evidence type="ECO:0000256" key="1">
    <source>
        <dbReference type="SAM" id="MobiDB-lite"/>
    </source>
</evidence>
<dbReference type="EMBL" id="PYDT01000173">
    <property type="protein sequence ID" value="THU43174.1"/>
    <property type="molecule type" value="Genomic_DNA"/>
</dbReference>
<name>A0A4S8I3I8_MUSBA</name>
<evidence type="ECO:0000313" key="2">
    <source>
        <dbReference type="EMBL" id="THU42331.1"/>
    </source>
</evidence>
<comment type="caution">
    <text evidence="2">The sequence shown here is derived from an EMBL/GenBank/DDBJ whole genome shotgun (WGS) entry which is preliminary data.</text>
</comment>
<sequence>MPRSRINANFIDKTSSIVANILLRIIPTTSGEKKAFTYYRDVVLSITRKKRDVRDRKNQIFEINSRLVKVKFGDRTIPSVVYPRLMQPQMLQLSILVLSERFRIAGQSYSTSTNRRHGGRSTTPRNQQHKNFVINYPFPYRYRG</sequence>
<keyword evidence="4" id="KW-1185">Reference proteome</keyword>
<gene>
    <name evidence="3" type="ORF">C4D60_Mb00t01480</name>
    <name evidence="2" type="ORF">C4D60_Mb00t11200</name>
</gene>